<accession>A0A5Q2FEW7</accession>
<dbReference type="Gene3D" id="3.30.70.1060">
    <property type="entry name" value="Dimeric alpha+beta barrel"/>
    <property type="match status" value="1"/>
</dbReference>
<protein>
    <recommendedName>
        <fullName evidence="2">YCII-related domain-containing protein</fullName>
    </recommendedName>
</protein>
<dbReference type="PANTHER" id="PTHR35174:SF3">
    <property type="entry name" value="BLL7171 PROTEIN"/>
    <property type="match status" value="1"/>
</dbReference>
<dbReference type="InterPro" id="IPR005545">
    <property type="entry name" value="YCII"/>
</dbReference>
<evidence type="ECO:0000313" key="4">
    <source>
        <dbReference type="Proteomes" id="UP000386847"/>
    </source>
</evidence>
<name>A0A5Q2FEW7_9ACTN</name>
<evidence type="ECO:0000256" key="1">
    <source>
        <dbReference type="ARBA" id="ARBA00007689"/>
    </source>
</evidence>
<gene>
    <name evidence="3" type="ORF">Rai3103_03125</name>
</gene>
<dbReference type="KEGG" id="rain:Rai3103_03125"/>
<organism evidence="3 4">
    <name type="scientific">Raineyella fluvialis</name>
    <dbReference type="NCBI Taxonomy" id="2662261"/>
    <lineage>
        <taxon>Bacteria</taxon>
        <taxon>Bacillati</taxon>
        <taxon>Actinomycetota</taxon>
        <taxon>Actinomycetes</taxon>
        <taxon>Propionibacteriales</taxon>
        <taxon>Propionibacteriaceae</taxon>
        <taxon>Raineyella</taxon>
    </lineage>
</organism>
<dbReference type="EMBL" id="CP045725">
    <property type="protein sequence ID" value="QGF22826.1"/>
    <property type="molecule type" value="Genomic_DNA"/>
</dbReference>
<comment type="similarity">
    <text evidence="1">Belongs to the YciI family.</text>
</comment>
<keyword evidence="4" id="KW-1185">Reference proteome</keyword>
<sequence length="116" mass="12293">MPQYLLSVHHGDEDAMGQGAPAEQILADVAAFNNALLADDRMVFAGGLLPASEARVVDATGPKVEMRRGTFLPGALQLGGFWVVRAADATEALELAERASAACRLAVEVRPFQEES</sequence>
<dbReference type="RefSeq" id="WP_153571353.1">
    <property type="nucleotide sequence ID" value="NZ_CP045725.1"/>
</dbReference>
<reference evidence="3 4" key="1">
    <citation type="submission" date="2019-10" db="EMBL/GenBank/DDBJ databases">
        <title>Genomic analysis of Raineyella sp. CBA3103.</title>
        <authorList>
            <person name="Roh S.W."/>
        </authorList>
    </citation>
    <scope>NUCLEOTIDE SEQUENCE [LARGE SCALE GENOMIC DNA]</scope>
    <source>
        <strain evidence="3 4">CBA3103</strain>
    </source>
</reference>
<dbReference type="PANTHER" id="PTHR35174">
    <property type="entry name" value="BLL7171 PROTEIN-RELATED"/>
    <property type="match status" value="1"/>
</dbReference>
<dbReference type="AlphaFoldDB" id="A0A5Q2FEW7"/>
<evidence type="ECO:0000259" key="2">
    <source>
        <dbReference type="Pfam" id="PF03795"/>
    </source>
</evidence>
<evidence type="ECO:0000313" key="3">
    <source>
        <dbReference type="EMBL" id="QGF22826.1"/>
    </source>
</evidence>
<dbReference type="SUPFAM" id="SSF54909">
    <property type="entry name" value="Dimeric alpha+beta barrel"/>
    <property type="match status" value="1"/>
</dbReference>
<proteinExistence type="inferred from homology"/>
<feature type="domain" description="YCII-related" evidence="2">
    <location>
        <begin position="14"/>
        <end position="110"/>
    </location>
</feature>
<dbReference type="InterPro" id="IPR011008">
    <property type="entry name" value="Dimeric_a/b-barrel"/>
</dbReference>
<dbReference type="Proteomes" id="UP000386847">
    <property type="component" value="Chromosome"/>
</dbReference>
<dbReference type="Pfam" id="PF03795">
    <property type="entry name" value="YCII"/>
    <property type="match status" value="1"/>
</dbReference>